<reference evidence="2 3" key="1">
    <citation type="submission" date="2024-01" db="EMBL/GenBank/DDBJ databases">
        <title>Genome assemblies of Stephania.</title>
        <authorList>
            <person name="Yang L."/>
        </authorList>
    </citation>
    <scope>NUCLEOTIDE SEQUENCE [LARGE SCALE GENOMIC DNA]</scope>
    <source>
        <strain evidence="2">QJT</strain>
        <tissue evidence="2">Leaf</tissue>
    </source>
</reference>
<dbReference type="PANTHER" id="PTHR46345">
    <property type="entry name" value="INVERTED FORMIN-2"/>
    <property type="match status" value="1"/>
</dbReference>
<feature type="region of interest" description="Disordered" evidence="1">
    <location>
        <begin position="297"/>
        <end position="322"/>
    </location>
</feature>
<name>A0AAP0JPJ1_9MAGN</name>
<feature type="region of interest" description="Disordered" evidence="1">
    <location>
        <begin position="361"/>
        <end position="458"/>
    </location>
</feature>
<evidence type="ECO:0000313" key="2">
    <source>
        <dbReference type="EMBL" id="KAK9137435.1"/>
    </source>
</evidence>
<feature type="compositionally biased region" description="Low complexity" evidence="1">
    <location>
        <begin position="30"/>
        <end position="39"/>
    </location>
</feature>
<feature type="compositionally biased region" description="Low complexity" evidence="1">
    <location>
        <begin position="402"/>
        <end position="412"/>
    </location>
</feature>
<feature type="compositionally biased region" description="Polar residues" evidence="1">
    <location>
        <begin position="311"/>
        <end position="322"/>
    </location>
</feature>
<dbReference type="Pfam" id="PF03004">
    <property type="entry name" value="Transposase_24"/>
    <property type="match status" value="1"/>
</dbReference>
<sequence>MQHQPRREDHIPPAPPERGLTLSRPPPPSIIRRPAIRPAPFEPPSRPASRPRLIEGTLDLQRDALSPPTEQLISTGLAELALMTRQSQNSTPSSSTHHSTPSSYAGGTSADATHDSPSSSTHPSTSSSVLRQLPHVEMPYDPASPPELTGERDEPRICITVKNKSLHPSDVCARKMTDTFKKGMIPEGCRWKYIPQYQRDIYWERWRSKKLGRDCTSLELYLHVHTKKHDGQTFIDARSERVNINSMALSPLVESNAKIQRMREEMSQSAEEAGDDPHVDETDLYYKIVGVDHKGRVYGLGSTGRRYNDPRANSSQGPSSQDFATLQSNVSRLTSIVEDQQNQIQTQHEQIALLQSMLMQSMRGGHPRASSSHPLPPLPPPPPPPRPRLRPPPPPRPSHQETLTPPTVVPTLALDANDVYRPRMYEPEDEEETNLPLQQEWIDALSDTHPLPRPDRDN</sequence>
<feature type="region of interest" description="Disordered" evidence="1">
    <location>
        <begin position="85"/>
        <end position="129"/>
    </location>
</feature>
<keyword evidence="3" id="KW-1185">Reference proteome</keyword>
<protein>
    <submittedName>
        <fullName evidence="2">Uncharacterized protein</fullName>
    </submittedName>
</protein>
<feature type="compositionally biased region" description="Low complexity" evidence="1">
    <location>
        <begin position="90"/>
        <end position="128"/>
    </location>
</feature>
<dbReference type="AlphaFoldDB" id="A0AAP0JPJ1"/>
<dbReference type="InterPro" id="IPR004252">
    <property type="entry name" value="Probable_transposase_24"/>
</dbReference>
<feature type="compositionally biased region" description="Basic and acidic residues" evidence="1">
    <location>
        <begin position="1"/>
        <end position="11"/>
    </location>
</feature>
<accession>A0AAP0JPJ1</accession>
<proteinExistence type="predicted"/>
<organism evidence="2 3">
    <name type="scientific">Stephania japonica</name>
    <dbReference type="NCBI Taxonomy" id="461633"/>
    <lineage>
        <taxon>Eukaryota</taxon>
        <taxon>Viridiplantae</taxon>
        <taxon>Streptophyta</taxon>
        <taxon>Embryophyta</taxon>
        <taxon>Tracheophyta</taxon>
        <taxon>Spermatophyta</taxon>
        <taxon>Magnoliopsida</taxon>
        <taxon>Ranunculales</taxon>
        <taxon>Menispermaceae</taxon>
        <taxon>Menispermoideae</taxon>
        <taxon>Cissampelideae</taxon>
        <taxon>Stephania</taxon>
    </lineage>
</organism>
<dbReference type="Proteomes" id="UP001417504">
    <property type="component" value="Unassembled WGS sequence"/>
</dbReference>
<comment type="caution">
    <text evidence="2">The sequence shown here is derived from an EMBL/GenBank/DDBJ whole genome shotgun (WGS) entry which is preliminary data.</text>
</comment>
<gene>
    <name evidence="2" type="ORF">Sjap_008029</name>
</gene>
<feature type="region of interest" description="Disordered" evidence="1">
    <location>
        <begin position="1"/>
        <end position="68"/>
    </location>
</feature>
<evidence type="ECO:0000313" key="3">
    <source>
        <dbReference type="Proteomes" id="UP001417504"/>
    </source>
</evidence>
<feature type="compositionally biased region" description="Pro residues" evidence="1">
    <location>
        <begin position="374"/>
        <end position="397"/>
    </location>
</feature>
<dbReference type="EMBL" id="JBBNAE010000003">
    <property type="protein sequence ID" value="KAK9137435.1"/>
    <property type="molecule type" value="Genomic_DNA"/>
</dbReference>
<dbReference type="PANTHER" id="PTHR46345:SF7">
    <property type="entry name" value="FH2 DOMAIN CONTAINING 3-RELATED"/>
    <property type="match status" value="1"/>
</dbReference>
<evidence type="ECO:0000256" key="1">
    <source>
        <dbReference type="SAM" id="MobiDB-lite"/>
    </source>
</evidence>